<protein>
    <submittedName>
        <fullName evidence="1">Uncharacterized protein</fullName>
    </submittedName>
</protein>
<comment type="caution">
    <text evidence="1">The sequence shown here is derived from an EMBL/GenBank/DDBJ whole genome shotgun (WGS) entry which is preliminary data.</text>
</comment>
<dbReference type="Proteomes" id="UP001062846">
    <property type="component" value="Chromosome 9"/>
</dbReference>
<evidence type="ECO:0000313" key="1">
    <source>
        <dbReference type="EMBL" id="KAI8540468.1"/>
    </source>
</evidence>
<sequence length="174" mass="19467">MASGMKGILPSGFIIQDHLFFKGISTQREKEREREMGGGGQALKRIPRIKFPQRHPKPPASVGFSYICTILPVAQLPEMLLCYYQCPGSSQIQAAEKEWDAQWTMSDVPAAPINTAAGGKASLQPKRTPVSEREIDAILPPEPFHGHHCAEKMFELLPVYKTSCKFHKHAVYMF</sequence>
<reference evidence="1" key="1">
    <citation type="submission" date="2022-02" db="EMBL/GenBank/DDBJ databases">
        <title>Plant Genome Project.</title>
        <authorList>
            <person name="Zhang R.-G."/>
        </authorList>
    </citation>
    <scope>NUCLEOTIDE SEQUENCE</scope>
    <source>
        <strain evidence="1">AT1</strain>
    </source>
</reference>
<organism evidence="1 2">
    <name type="scientific">Rhododendron molle</name>
    <name type="common">Chinese azalea</name>
    <name type="synonym">Azalea mollis</name>
    <dbReference type="NCBI Taxonomy" id="49168"/>
    <lineage>
        <taxon>Eukaryota</taxon>
        <taxon>Viridiplantae</taxon>
        <taxon>Streptophyta</taxon>
        <taxon>Embryophyta</taxon>
        <taxon>Tracheophyta</taxon>
        <taxon>Spermatophyta</taxon>
        <taxon>Magnoliopsida</taxon>
        <taxon>eudicotyledons</taxon>
        <taxon>Gunneridae</taxon>
        <taxon>Pentapetalae</taxon>
        <taxon>asterids</taxon>
        <taxon>Ericales</taxon>
        <taxon>Ericaceae</taxon>
        <taxon>Ericoideae</taxon>
        <taxon>Rhodoreae</taxon>
        <taxon>Rhododendron</taxon>
    </lineage>
</organism>
<keyword evidence="2" id="KW-1185">Reference proteome</keyword>
<evidence type="ECO:0000313" key="2">
    <source>
        <dbReference type="Proteomes" id="UP001062846"/>
    </source>
</evidence>
<proteinExistence type="predicted"/>
<name>A0ACC0MHE1_RHOML</name>
<accession>A0ACC0MHE1</accession>
<dbReference type="EMBL" id="CM046396">
    <property type="protein sequence ID" value="KAI8540468.1"/>
    <property type="molecule type" value="Genomic_DNA"/>
</dbReference>
<gene>
    <name evidence="1" type="ORF">RHMOL_Rhmol09G0266100</name>
</gene>